<accession>A0ABN3Y6M8</accession>
<reference evidence="1 2" key="1">
    <citation type="journal article" date="2019" name="Int. J. Syst. Evol. Microbiol.">
        <title>The Global Catalogue of Microorganisms (GCM) 10K type strain sequencing project: providing services to taxonomists for standard genome sequencing and annotation.</title>
        <authorList>
            <consortium name="The Broad Institute Genomics Platform"/>
            <consortium name="The Broad Institute Genome Sequencing Center for Infectious Disease"/>
            <person name="Wu L."/>
            <person name="Ma J."/>
        </authorList>
    </citation>
    <scope>NUCLEOTIDE SEQUENCE [LARGE SCALE GENOMIC DNA]</scope>
    <source>
        <strain evidence="1 2">JCM 3106</strain>
    </source>
</reference>
<dbReference type="Proteomes" id="UP001499930">
    <property type="component" value="Unassembled WGS sequence"/>
</dbReference>
<dbReference type="RefSeq" id="WP_344899661.1">
    <property type="nucleotide sequence ID" value="NZ_BAAAWD010000014.1"/>
</dbReference>
<proteinExistence type="predicted"/>
<comment type="caution">
    <text evidence="1">The sequence shown here is derived from an EMBL/GenBank/DDBJ whole genome shotgun (WGS) entry which is preliminary data.</text>
</comment>
<evidence type="ECO:0000313" key="1">
    <source>
        <dbReference type="EMBL" id="GAA3020674.1"/>
    </source>
</evidence>
<organism evidence="1 2">
    <name type="scientific">Streptosporangium longisporum</name>
    <dbReference type="NCBI Taxonomy" id="46187"/>
    <lineage>
        <taxon>Bacteria</taxon>
        <taxon>Bacillati</taxon>
        <taxon>Actinomycetota</taxon>
        <taxon>Actinomycetes</taxon>
        <taxon>Streptosporangiales</taxon>
        <taxon>Streptosporangiaceae</taxon>
        <taxon>Streptosporangium</taxon>
    </lineage>
</organism>
<evidence type="ECO:0000313" key="2">
    <source>
        <dbReference type="Proteomes" id="UP001499930"/>
    </source>
</evidence>
<sequence length="94" mass="10381">MGIKETLFQGRAEVVYDGHTIAVESKTGRGVGNHHRLFVDGEAQDAETTFLGDHLDGTLPDGRTFKVRVEQGVRTHYHLLIGNEEIKMGSDFVA</sequence>
<gene>
    <name evidence="1" type="ORF">GCM10017559_51420</name>
</gene>
<protein>
    <submittedName>
        <fullName evidence="1">Uncharacterized protein</fullName>
    </submittedName>
</protein>
<name>A0ABN3Y6M8_9ACTN</name>
<dbReference type="EMBL" id="BAAAWD010000014">
    <property type="protein sequence ID" value="GAA3020674.1"/>
    <property type="molecule type" value="Genomic_DNA"/>
</dbReference>
<keyword evidence="2" id="KW-1185">Reference proteome</keyword>